<dbReference type="InterPro" id="IPR045794">
    <property type="entry name" value="Trypco1"/>
</dbReference>
<protein>
    <recommendedName>
        <fullName evidence="1">Trypsin-co-occurring domain-containing protein</fullName>
    </recommendedName>
</protein>
<name>A0ABT2MRD9_9CYAN</name>
<organism evidence="2 3">
    <name type="scientific">Laspinema palackyanum D2a</name>
    <dbReference type="NCBI Taxonomy" id="2953684"/>
    <lineage>
        <taxon>Bacteria</taxon>
        <taxon>Bacillati</taxon>
        <taxon>Cyanobacteriota</taxon>
        <taxon>Cyanophyceae</taxon>
        <taxon>Oscillatoriophycideae</taxon>
        <taxon>Oscillatoriales</taxon>
        <taxon>Laspinemataceae</taxon>
        <taxon>Laspinema</taxon>
        <taxon>Laspinema palackyanum</taxon>
    </lineage>
</organism>
<dbReference type="EMBL" id="JAMXFF010000008">
    <property type="protein sequence ID" value="MCT7966111.1"/>
    <property type="molecule type" value="Genomic_DNA"/>
</dbReference>
<evidence type="ECO:0000313" key="2">
    <source>
        <dbReference type="EMBL" id="MCT7966111.1"/>
    </source>
</evidence>
<dbReference type="RefSeq" id="WP_368005762.1">
    <property type="nucleotide sequence ID" value="NZ_JAMXFF010000008.1"/>
</dbReference>
<feature type="domain" description="Trypsin-co-occurring" evidence="1">
    <location>
        <begin position="88"/>
        <end position="185"/>
    </location>
</feature>
<reference evidence="2 3" key="1">
    <citation type="journal article" date="2022" name="Front. Microbiol.">
        <title>High genomic differentiation and limited gene flow indicate recent cryptic speciation within the genus Laspinema (cyanobacteria).</title>
        <authorList>
            <person name="Stanojkovic A."/>
            <person name="Skoupy S."/>
            <person name="Skaloud P."/>
            <person name="Dvorak P."/>
        </authorList>
    </citation>
    <scope>NUCLEOTIDE SEQUENCE [LARGE SCALE GENOMIC DNA]</scope>
    <source>
        <strain evidence="2 3">D2a</strain>
    </source>
</reference>
<accession>A0ABT2MRD9</accession>
<sequence>MMSRAGMGIRAGCGFDGEEALSNRPDGFTIVEPQEQRKHLGFRFLGVAGTTPAVNPQVGCHSLSSNLPSHHSLGGVSMSTKITEILGPDGEKIYIQYDDEDSDELQAVGYIDDIKERTEKLKTLMVSTVQGYSQIVLDAVKQGMSHPAPSKVTLEFGLQAGGETGVPFVTKGSAQANVKVTIEWELNGIKTP</sequence>
<dbReference type="NCBIfam" id="NF041216">
    <property type="entry name" value="CU044_2847_fam"/>
    <property type="match status" value="1"/>
</dbReference>
<evidence type="ECO:0000313" key="3">
    <source>
        <dbReference type="Proteomes" id="UP001525890"/>
    </source>
</evidence>
<comment type="caution">
    <text evidence="2">The sequence shown here is derived from an EMBL/GenBank/DDBJ whole genome shotgun (WGS) entry which is preliminary data.</text>
</comment>
<dbReference type="Proteomes" id="UP001525890">
    <property type="component" value="Unassembled WGS sequence"/>
</dbReference>
<proteinExistence type="predicted"/>
<gene>
    <name evidence="2" type="ORF">NG799_07175</name>
</gene>
<keyword evidence="3" id="KW-1185">Reference proteome</keyword>
<dbReference type="Pfam" id="PF19493">
    <property type="entry name" value="Trypco1"/>
    <property type="match status" value="1"/>
</dbReference>
<evidence type="ECO:0000259" key="1">
    <source>
        <dbReference type="Pfam" id="PF19493"/>
    </source>
</evidence>